<gene>
    <name evidence="2" type="ORF">H257_18991</name>
</gene>
<dbReference type="Gene3D" id="3.40.50.150">
    <property type="entry name" value="Vaccinia Virus protein VP39"/>
    <property type="match status" value="1"/>
</dbReference>
<reference evidence="2" key="1">
    <citation type="submission" date="2013-12" db="EMBL/GenBank/DDBJ databases">
        <title>The Genome Sequence of Aphanomyces astaci APO3.</title>
        <authorList>
            <consortium name="The Broad Institute Genomics Platform"/>
            <person name="Russ C."/>
            <person name="Tyler B."/>
            <person name="van West P."/>
            <person name="Dieguez-Uribeondo J."/>
            <person name="Young S.K."/>
            <person name="Zeng Q."/>
            <person name="Gargeya S."/>
            <person name="Fitzgerald M."/>
            <person name="Abouelleil A."/>
            <person name="Alvarado L."/>
            <person name="Chapman S.B."/>
            <person name="Gainer-Dewar J."/>
            <person name="Goldberg J."/>
            <person name="Griggs A."/>
            <person name="Gujja S."/>
            <person name="Hansen M."/>
            <person name="Howarth C."/>
            <person name="Imamovic A."/>
            <person name="Ireland A."/>
            <person name="Larimer J."/>
            <person name="McCowan C."/>
            <person name="Murphy C."/>
            <person name="Pearson M."/>
            <person name="Poon T.W."/>
            <person name="Priest M."/>
            <person name="Roberts A."/>
            <person name="Saif S."/>
            <person name="Shea T."/>
            <person name="Sykes S."/>
            <person name="Wortman J."/>
            <person name="Nusbaum C."/>
            <person name="Birren B."/>
        </authorList>
    </citation>
    <scope>NUCLEOTIDE SEQUENCE [LARGE SCALE GENOMIC DNA]</scope>
    <source>
        <strain evidence="2">APO3</strain>
    </source>
</reference>
<dbReference type="InterPro" id="IPR029063">
    <property type="entry name" value="SAM-dependent_MTases_sf"/>
</dbReference>
<dbReference type="AlphaFoldDB" id="W4FBK8"/>
<dbReference type="PANTHER" id="PTHR43667:SF2">
    <property type="entry name" value="FATTY ACID C-METHYL TRANSFERASE"/>
    <property type="match status" value="1"/>
</dbReference>
<dbReference type="OrthoDB" id="412182at2759"/>
<feature type="transmembrane region" description="Helical" evidence="1">
    <location>
        <begin position="169"/>
        <end position="186"/>
    </location>
</feature>
<dbReference type="GeneID" id="20820987"/>
<dbReference type="RefSeq" id="XP_009846445.1">
    <property type="nucleotide sequence ID" value="XM_009848143.1"/>
</dbReference>
<dbReference type="Pfam" id="PF02353">
    <property type="entry name" value="CMAS"/>
    <property type="match status" value="1"/>
</dbReference>
<proteinExistence type="predicted"/>
<dbReference type="EMBL" id="KI913412">
    <property type="protein sequence ID" value="ETV64068.1"/>
    <property type="molecule type" value="Genomic_DNA"/>
</dbReference>
<protein>
    <submittedName>
        <fullName evidence="2">Uncharacterized protein</fullName>
    </submittedName>
</protein>
<dbReference type="InterPro" id="IPR050723">
    <property type="entry name" value="CFA/CMAS"/>
</dbReference>
<evidence type="ECO:0000313" key="2">
    <source>
        <dbReference type="EMBL" id="ETV64068.1"/>
    </source>
</evidence>
<keyword evidence="1" id="KW-1133">Transmembrane helix</keyword>
<name>W4FBK8_APHAT</name>
<dbReference type="SUPFAM" id="SSF53335">
    <property type="entry name" value="S-adenosyl-L-methionine-dependent methyltransferases"/>
    <property type="match status" value="1"/>
</dbReference>
<evidence type="ECO:0000256" key="1">
    <source>
        <dbReference type="SAM" id="Phobius"/>
    </source>
</evidence>
<dbReference type="VEuPathDB" id="FungiDB:H257_18991"/>
<keyword evidence="1" id="KW-0812">Transmembrane</keyword>
<dbReference type="STRING" id="112090.W4FBK8"/>
<accession>W4FBK8</accession>
<feature type="transmembrane region" description="Helical" evidence="1">
    <location>
        <begin position="26"/>
        <end position="45"/>
    </location>
</feature>
<organism evidence="2">
    <name type="scientific">Aphanomyces astaci</name>
    <name type="common">Crayfish plague agent</name>
    <dbReference type="NCBI Taxonomy" id="112090"/>
    <lineage>
        <taxon>Eukaryota</taxon>
        <taxon>Sar</taxon>
        <taxon>Stramenopiles</taxon>
        <taxon>Oomycota</taxon>
        <taxon>Saprolegniomycetes</taxon>
        <taxon>Saprolegniales</taxon>
        <taxon>Verrucalvaceae</taxon>
        <taxon>Aphanomyces</taxon>
    </lineage>
</organism>
<dbReference type="PANTHER" id="PTHR43667">
    <property type="entry name" value="CYCLOPROPANE-FATTY-ACYL-PHOSPHOLIPID SYNTHASE"/>
    <property type="match status" value="1"/>
</dbReference>
<keyword evidence="1" id="KW-0472">Membrane</keyword>
<sequence>MFGCSYVADVVWVVWAAAAATRGDDAALGFLTSSGIAFMITWYSLRTYDRHAFTALVHAEWGLWSSSAFLGVVSRIVDALVHVVLPCVMLCWHFSRVKLWMSPVAMLVAVGMHRLRHRCPSLPFHRFVFYQFTPRRSRHFWDAALTMDVLIHGSLPLFCHVALEHPMLLYVNTLLLGTVVIGLHMLRSMLLPKVRGAAADIMRRLLAQGNIHPASAMLPRVTATDEQVHTPPLHMVVHDEHLWLDWMSDGLVAIGESYVSGQWSLGPDVVDISIHVDTVVHRLLTLPVEARRDMYQSWPARWVSLATRVCQYPSSAACHVVDPVQHDPLDDDDSVCRVFGTYQGRGLWQDGDTLNMAQDRALHAMALKLSLTRGHLVLDLNLGYGGGVGCFLATQFHVQVISIVQSRHEQIAAIQLAQQANIESHVQFILLADMPHLAHMLDQLPSGFDAITASNVLECANADDLTRILGLLKAKLVGKGRLVLDVTTTPHRANTYAWTNKYMPKYSKRALSYATVRSAMTDVGWVVTDVTNCSDQYDAMYVMWHARFHAAAAAALPDSARRTWEFYLLHTAACYRARNLQAFQMTLS</sequence>